<name>A0A9D4LHG6_DREPO</name>
<evidence type="ECO:0000313" key="2">
    <source>
        <dbReference type="EMBL" id="KAH3857778.1"/>
    </source>
</evidence>
<gene>
    <name evidence="2" type="ORF">DPMN_100393</name>
</gene>
<feature type="region of interest" description="Disordered" evidence="1">
    <location>
        <begin position="1"/>
        <end position="37"/>
    </location>
</feature>
<feature type="compositionally biased region" description="Basic and acidic residues" evidence="1">
    <location>
        <begin position="1"/>
        <end position="14"/>
    </location>
</feature>
<dbReference type="AlphaFoldDB" id="A0A9D4LHG6"/>
<accession>A0A9D4LHG6</accession>
<organism evidence="2 3">
    <name type="scientific">Dreissena polymorpha</name>
    <name type="common">Zebra mussel</name>
    <name type="synonym">Mytilus polymorpha</name>
    <dbReference type="NCBI Taxonomy" id="45954"/>
    <lineage>
        <taxon>Eukaryota</taxon>
        <taxon>Metazoa</taxon>
        <taxon>Spiralia</taxon>
        <taxon>Lophotrochozoa</taxon>
        <taxon>Mollusca</taxon>
        <taxon>Bivalvia</taxon>
        <taxon>Autobranchia</taxon>
        <taxon>Heteroconchia</taxon>
        <taxon>Euheterodonta</taxon>
        <taxon>Imparidentia</taxon>
        <taxon>Neoheterodontei</taxon>
        <taxon>Myida</taxon>
        <taxon>Dreissenoidea</taxon>
        <taxon>Dreissenidae</taxon>
        <taxon>Dreissena</taxon>
    </lineage>
</organism>
<reference evidence="2" key="1">
    <citation type="journal article" date="2019" name="bioRxiv">
        <title>The Genome of the Zebra Mussel, Dreissena polymorpha: A Resource for Invasive Species Research.</title>
        <authorList>
            <person name="McCartney M.A."/>
            <person name="Auch B."/>
            <person name="Kono T."/>
            <person name="Mallez S."/>
            <person name="Zhang Y."/>
            <person name="Obille A."/>
            <person name="Becker A."/>
            <person name="Abrahante J.E."/>
            <person name="Garbe J."/>
            <person name="Badalamenti J.P."/>
            <person name="Herman A."/>
            <person name="Mangelson H."/>
            <person name="Liachko I."/>
            <person name="Sullivan S."/>
            <person name="Sone E.D."/>
            <person name="Koren S."/>
            <person name="Silverstein K.A.T."/>
            <person name="Beckman K.B."/>
            <person name="Gohl D.M."/>
        </authorList>
    </citation>
    <scope>NUCLEOTIDE SEQUENCE</scope>
    <source>
        <strain evidence="2">Duluth1</strain>
        <tissue evidence="2">Whole animal</tissue>
    </source>
</reference>
<evidence type="ECO:0000256" key="1">
    <source>
        <dbReference type="SAM" id="MobiDB-lite"/>
    </source>
</evidence>
<dbReference type="Proteomes" id="UP000828390">
    <property type="component" value="Unassembled WGS sequence"/>
</dbReference>
<proteinExistence type="predicted"/>
<comment type="caution">
    <text evidence="2">The sequence shown here is derived from an EMBL/GenBank/DDBJ whole genome shotgun (WGS) entry which is preliminary data.</text>
</comment>
<reference evidence="2" key="2">
    <citation type="submission" date="2020-11" db="EMBL/GenBank/DDBJ databases">
        <authorList>
            <person name="McCartney M.A."/>
            <person name="Auch B."/>
            <person name="Kono T."/>
            <person name="Mallez S."/>
            <person name="Becker A."/>
            <person name="Gohl D.M."/>
            <person name="Silverstein K.A.T."/>
            <person name="Koren S."/>
            <person name="Bechman K.B."/>
            <person name="Herman A."/>
            <person name="Abrahante J.E."/>
            <person name="Garbe J."/>
        </authorList>
    </citation>
    <scope>NUCLEOTIDE SEQUENCE</scope>
    <source>
        <strain evidence="2">Duluth1</strain>
        <tissue evidence="2">Whole animal</tissue>
    </source>
</reference>
<dbReference type="EMBL" id="JAIWYP010000003">
    <property type="protein sequence ID" value="KAH3857778.1"/>
    <property type="molecule type" value="Genomic_DNA"/>
</dbReference>
<protein>
    <submittedName>
        <fullName evidence="2">Uncharacterized protein</fullName>
    </submittedName>
</protein>
<keyword evidence="3" id="KW-1185">Reference proteome</keyword>
<evidence type="ECO:0000313" key="3">
    <source>
        <dbReference type="Proteomes" id="UP000828390"/>
    </source>
</evidence>
<sequence length="70" mass="7456">MGADQKETTGHAEPDLPAPGIEHDNSSATGTSEEGCEQVYRRKYTKDVCASSEGGERCDVSHGMLNMLAV</sequence>